<sequence>MVYTVERKAGDRAAGSEDDEDGGSLLRMSENSLNLCLLGAAAGGMTLGWHIRNHGVSARLLQLMDFPGELYMRMLECLVMPVVASSIVAGLGSVDIMLAGQIGLLAMLYFVVATGMASAIGIGVALVLGPQNEPCLRRQVNQIDGFLDLLRNLFPDNYLAACLRYSRTYIAPQNDSGLVDEENIFLMMSDRTNILGLLSVSVMLGAVLSVTASESDSLLNLFVGLSNATVTVSQLTAWVSPVGVFFLVATRLSQTSELDHAFGAMRMLLLVSVAALAAYGLGLLPVLYVLVTRKDARHFLRITCVPAMKAFRSASRTESVPGTIEALEDLAGLDPRVVRFVIPVGANVSMSGSAVVAAATAVVIARLDGIDLGAVEAFIIGDRFRTTVNIYSDSVGSAIVQQFSPLEILEDSGEETSVFQPQAVPKPVPPPQPKPEPEATGSGSQPEGEPNRETAEAPKLPSSWLKRRLSRFAVFPGHRAATSAGGARRTPSTSSASSRGSVLHGG</sequence>
<organism evidence="1 2">
    <name type="scientific">Dermacentor silvarum</name>
    <name type="common">Tick</name>
    <dbReference type="NCBI Taxonomy" id="543639"/>
    <lineage>
        <taxon>Eukaryota</taxon>
        <taxon>Metazoa</taxon>
        <taxon>Ecdysozoa</taxon>
        <taxon>Arthropoda</taxon>
        <taxon>Chelicerata</taxon>
        <taxon>Arachnida</taxon>
        <taxon>Acari</taxon>
        <taxon>Parasitiformes</taxon>
        <taxon>Ixodida</taxon>
        <taxon>Ixodoidea</taxon>
        <taxon>Ixodidae</taxon>
        <taxon>Rhipicephalinae</taxon>
        <taxon>Dermacentor</taxon>
    </lineage>
</organism>
<comment type="caution">
    <text evidence="1">The sequence shown here is derived from an EMBL/GenBank/DDBJ whole genome shotgun (WGS) entry which is preliminary data.</text>
</comment>
<evidence type="ECO:0000313" key="1">
    <source>
        <dbReference type="EMBL" id="KAH7970139.1"/>
    </source>
</evidence>
<protein>
    <submittedName>
        <fullName evidence="1">Uncharacterized protein</fullName>
    </submittedName>
</protein>
<evidence type="ECO:0000313" key="2">
    <source>
        <dbReference type="Proteomes" id="UP000821865"/>
    </source>
</evidence>
<accession>A0ACB8DHT0</accession>
<keyword evidence="2" id="KW-1185">Reference proteome</keyword>
<proteinExistence type="predicted"/>
<dbReference type="Proteomes" id="UP000821865">
    <property type="component" value="Chromosome 11"/>
</dbReference>
<reference evidence="1" key="1">
    <citation type="submission" date="2020-05" db="EMBL/GenBank/DDBJ databases">
        <title>Large-scale comparative analyses of tick genomes elucidate their genetic diversity and vector capacities.</title>
        <authorList>
            <person name="Jia N."/>
            <person name="Wang J."/>
            <person name="Shi W."/>
            <person name="Du L."/>
            <person name="Sun Y."/>
            <person name="Zhan W."/>
            <person name="Jiang J."/>
            <person name="Wang Q."/>
            <person name="Zhang B."/>
            <person name="Ji P."/>
            <person name="Sakyi L.B."/>
            <person name="Cui X."/>
            <person name="Yuan T."/>
            <person name="Jiang B."/>
            <person name="Yang W."/>
            <person name="Lam T.T.-Y."/>
            <person name="Chang Q."/>
            <person name="Ding S."/>
            <person name="Wang X."/>
            <person name="Zhu J."/>
            <person name="Ruan X."/>
            <person name="Zhao L."/>
            <person name="Wei J."/>
            <person name="Que T."/>
            <person name="Du C."/>
            <person name="Cheng J."/>
            <person name="Dai P."/>
            <person name="Han X."/>
            <person name="Huang E."/>
            <person name="Gao Y."/>
            <person name="Liu J."/>
            <person name="Shao H."/>
            <person name="Ye R."/>
            <person name="Li L."/>
            <person name="Wei W."/>
            <person name="Wang X."/>
            <person name="Wang C."/>
            <person name="Yang T."/>
            <person name="Huo Q."/>
            <person name="Li W."/>
            <person name="Guo W."/>
            <person name="Chen H."/>
            <person name="Zhou L."/>
            <person name="Ni X."/>
            <person name="Tian J."/>
            <person name="Zhou Y."/>
            <person name="Sheng Y."/>
            <person name="Liu T."/>
            <person name="Pan Y."/>
            <person name="Xia L."/>
            <person name="Li J."/>
            <person name="Zhao F."/>
            <person name="Cao W."/>
        </authorList>
    </citation>
    <scope>NUCLEOTIDE SEQUENCE</scope>
    <source>
        <strain evidence="1">Dsil-2018</strain>
    </source>
</reference>
<gene>
    <name evidence="1" type="ORF">HPB49_000076</name>
</gene>
<name>A0ACB8DHT0_DERSI</name>
<dbReference type="EMBL" id="CM023480">
    <property type="protein sequence ID" value="KAH7970139.1"/>
    <property type="molecule type" value="Genomic_DNA"/>
</dbReference>